<protein>
    <recommendedName>
        <fullName evidence="5">PIPK domain-containing protein</fullName>
    </recommendedName>
</protein>
<dbReference type="GO" id="GO:0000285">
    <property type="term" value="F:1-phosphatidylinositol-3-phosphate 5-kinase activity"/>
    <property type="evidence" value="ECO:0007669"/>
    <property type="project" value="InterPro"/>
</dbReference>
<dbReference type="SMART" id="SM00330">
    <property type="entry name" value="PIPKc"/>
    <property type="match status" value="1"/>
</dbReference>
<dbReference type="PANTHER" id="PTHR45748">
    <property type="entry name" value="1-PHOSPHATIDYLINOSITOL 3-PHOSPHATE 5-KINASE-RELATED"/>
    <property type="match status" value="1"/>
</dbReference>
<dbReference type="InterPro" id="IPR002498">
    <property type="entry name" value="PInositol-4-P-4/5-kinase_core"/>
</dbReference>
<dbReference type="EMBL" id="JABCRI010000017">
    <property type="protein sequence ID" value="KAF8390965.1"/>
    <property type="molecule type" value="Genomic_DNA"/>
</dbReference>
<dbReference type="PANTHER" id="PTHR45748:SF7">
    <property type="entry name" value="1-PHOSPHATIDYLINOSITOL 3-PHOSPHATE 5-KINASE-RELATED"/>
    <property type="match status" value="1"/>
</dbReference>
<dbReference type="PROSITE" id="PS51455">
    <property type="entry name" value="PIPK"/>
    <property type="match status" value="1"/>
</dbReference>
<feature type="region of interest" description="Disordered" evidence="4">
    <location>
        <begin position="992"/>
        <end position="1028"/>
    </location>
</feature>
<feature type="domain" description="PIPK" evidence="5">
    <location>
        <begin position="707"/>
        <end position="1161"/>
    </location>
</feature>
<comment type="caution">
    <text evidence="6">The sequence shown here is derived from an EMBL/GenBank/DDBJ whole genome shotgun (WGS) entry which is preliminary data.</text>
</comment>
<dbReference type="InterPro" id="IPR027484">
    <property type="entry name" value="PInositol-4-P-5-kinase_N"/>
</dbReference>
<keyword evidence="7" id="KW-1185">Reference proteome</keyword>
<accession>A0A834YMU0</accession>
<sequence>MAKIKVCGDLRSIPHVISLEFHATSYPLVVGCWDHESCDSEASRLDLRMAKIKVCGDLRSIPRVISLEFYATSYPLVVGCWDHESCDSEGGWSEFQTFDRRREGGSSLEVEDALRRAPRGQEALMAGVGNSTPRLEGSEGGHLGVRDRKSSRGDLWDARSRPQRVVTLVLPGEDGVLGILTEQGACRVAFVKPVVGSELIGSPSSRDPSVKSVGRLDQMYEGQDADGPGTLCAEESWTEATFPLFEVKASRWQVLVVESRGAFGQSVSQNSGRKGGNAGGGASRSRPCVWPNCFGVCRGQFKARVFEVLFRFGRMVACFRYASIDVHSVYLPLPKHDFNCGNQEWIQKEANEVVDRAEILFTEVLNALSQIAEKRPGTVSLNSSMKPHESRYRIAELEGMLQREKAEFERQLLFHSYVWDQRLVHAASSDRNSLLECLSSSIPKDEEKAISSTEKLIEMNVASNQVHQGSDICQDPNHKKEGQAYLSHSANFCNQSDPLESRVIVRRALSEGQVPLLANLSDTLDAAWTGENQPGSLIPKDNSYAFLFSAVGDSSTVAEAVVARSNLEDHTEDQGGAEVPQSLGSLQPTKGPENLEGSTSWVGMPFLNFYRSDNKNSSGSSQKLDTIGGYNPIYVSSFLELERQGGARLMILLFRFLMMNPRVLYHMHWSLQIILQMSDDWVRPKDGWESSFSLPFFDSVNLHSLHSFDETTSESFRSLGSTDDGILSTSGSRSSLVLDPLLYTKALHVRVSFTDDGPQGKVKYTVTCYYAKRFEALRRICCPSELDFIRSLCRCKKWGAQGGKSNVFFAKTLDDQFFIKQVSKLELESFIKFAPEYFMYLSESIGTGSPTCLAKILGIYQNNATFPLNSIQTESSSHLKGGKESRMDVLVMENLLFGWNVTRLYDLKGSSRSNPDSSGSNKVLLDQTLIEAMPTSPIFVGHKAKRLFERAVWNDTSFLAIHFLGGRGSSRGLDILTMTPGEKIAVAFNENGQPISKTTSKTQSRTDGNIPTLSRSLHPHPYSKDGNAVDDNSTEIISKFRQLLAMSGQDESSSSIGDDIYTQVEKWAEIPEHSKEMMWLYIQAGAKEFGYKHISGYQNLTRVRLLMSTSIQYHYREKFINIGTTKSAENRFAFGFALAPRFPSFNSLEQFSPLGFMPIQR</sequence>
<evidence type="ECO:0000313" key="7">
    <source>
        <dbReference type="Proteomes" id="UP000655225"/>
    </source>
</evidence>
<keyword evidence="2 3" id="KW-0067">ATP-binding</keyword>
<evidence type="ECO:0000256" key="3">
    <source>
        <dbReference type="PROSITE-ProRule" id="PRU00781"/>
    </source>
</evidence>
<dbReference type="GO" id="GO:0005524">
    <property type="term" value="F:ATP binding"/>
    <property type="evidence" value="ECO:0007669"/>
    <property type="project" value="UniProtKB-UniRule"/>
</dbReference>
<dbReference type="GO" id="GO:0046854">
    <property type="term" value="P:phosphatidylinositol phosphate biosynthetic process"/>
    <property type="evidence" value="ECO:0007669"/>
    <property type="project" value="TreeGrafter"/>
</dbReference>
<evidence type="ECO:0000259" key="5">
    <source>
        <dbReference type="PROSITE" id="PS51455"/>
    </source>
</evidence>
<keyword evidence="3" id="KW-0808">Transferase</keyword>
<dbReference type="FunFam" id="3.30.800.10:FF:000006">
    <property type="entry name" value="1-phosphatidylinositol-3-phosphate 5-kinase FAB1B"/>
    <property type="match status" value="1"/>
</dbReference>
<organism evidence="6 7">
    <name type="scientific">Tetracentron sinense</name>
    <name type="common">Spur-leaf</name>
    <dbReference type="NCBI Taxonomy" id="13715"/>
    <lineage>
        <taxon>Eukaryota</taxon>
        <taxon>Viridiplantae</taxon>
        <taxon>Streptophyta</taxon>
        <taxon>Embryophyta</taxon>
        <taxon>Tracheophyta</taxon>
        <taxon>Spermatophyta</taxon>
        <taxon>Magnoliopsida</taxon>
        <taxon>Trochodendrales</taxon>
        <taxon>Trochodendraceae</taxon>
        <taxon>Tetracentron</taxon>
    </lineage>
</organism>
<dbReference type="InterPro" id="IPR044769">
    <property type="entry name" value="PIKfyve_PIPKc"/>
</dbReference>
<reference evidence="6 7" key="1">
    <citation type="submission" date="2020-04" db="EMBL/GenBank/DDBJ databases">
        <title>Plant Genome Project.</title>
        <authorList>
            <person name="Zhang R.-G."/>
        </authorList>
    </citation>
    <scope>NUCLEOTIDE SEQUENCE [LARGE SCALE GENOMIC DNA]</scope>
    <source>
        <strain evidence="6">YNK0</strain>
        <tissue evidence="6">Leaf</tissue>
    </source>
</reference>
<dbReference type="Gene3D" id="3.30.810.10">
    <property type="entry name" value="2-Layer Sandwich"/>
    <property type="match status" value="1"/>
</dbReference>
<gene>
    <name evidence="6" type="ORF">HHK36_023265</name>
</gene>
<dbReference type="Pfam" id="PF01504">
    <property type="entry name" value="PIP5K"/>
    <property type="match status" value="1"/>
</dbReference>
<keyword evidence="1 3" id="KW-0547">Nucleotide-binding</keyword>
<dbReference type="AlphaFoldDB" id="A0A834YMU0"/>
<dbReference type="OrthoDB" id="158357at2759"/>
<dbReference type="GO" id="GO:0010008">
    <property type="term" value="C:endosome membrane"/>
    <property type="evidence" value="ECO:0007669"/>
    <property type="project" value="TreeGrafter"/>
</dbReference>
<feature type="compositionally biased region" description="Polar residues" evidence="4">
    <location>
        <begin position="992"/>
        <end position="1015"/>
    </location>
</feature>
<evidence type="ECO:0000256" key="2">
    <source>
        <dbReference type="ARBA" id="ARBA00022840"/>
    </source>
</evidence>
<dbReference type="PROSITE" id="PS51257">
    <property type="entry name" value="PROKAR_LIPOPROTEIN"/>
    <property type="match status" value="1"/>
</dbReference>
<feature type="compositionally biased region" description="Gly residues" evidence="4">
    <location>
        <begin position="273"/>
        <end position="282"/>
    </location>
</feature>
<proteinExistence type="predicted"/>
<feature type="compositionally biased region" description="Basic and acidic residues" evidence="4">
    <location>
        <begin position="136"/>
        <end position="149"/>
    </location>
</feature>
<feature type="region of interest" description="Disordered" evidence="4">
    <location>
        <begin position="128"/>
        <end position="149"/>
    </location>
</feature>
<dbReference type="Proteomes" id="UP000655225">
    <property type="component" value="Unassembled WGS sequence"/>
</dbReference>
<name>A0A834YMU0_TETSI</name>
<evidence type="ECO:0000256" key="4">
    <source>
        <dbReference type="SAM" id="MobiDB-lite"/>
    </source>
</evidence>
<feature type="region of interest" description="Disordered" evidence="4">
    <location>
        <begin position="266"/>
        <end position="285"/>
    </location>
</feature>
<evidence type="ECO:0000256" key="1">
    <source>
        <dbReference type="ARBA" id="ARBA00022741"/>
    </source>
</evidence>
<keyword evidence="3" id="KW-0418">Kinase</keyword>
<dbReference type="InterPro" id="IPR027483">
    <property type="entry name" value="PInositol-4-P-4/5-kinase_C_sf"/>
</dbReference>
<evidence type="ECO:0000313" key="6">
    <source>
        <dbReference type="EMBL" id="KAF8390965.1"/>
    </source>
</evidence>
<dbReference type="Gene3D" id="3.30.800.10">
    <property type="entry name" value="Phosphatidylinositol Phosphate Kinase II Beta"/>
    <property type="match status" value="1"/>
</dbReference>
<dbReference type="CDD" id="cd17300">
    <property type="entry name" value="PIPKc_PIKfyve"/>
    <property type="match status" value="1"/>
</dbReference>
<dbReference type="SUPFAM" id="SSF56104">
    <property type="entry name" value="SAICAR synthase-like"/>
    <property type="match status" value="1"/>
</dbReference>
<feature type="region of interest" description="Disordered" evidence="4">
    <location>
        <begin position="568"/>
        <end position="592"/>
    </location>
</feature>